<dbReference type="Pfam" id="PF09842">
    <property type="entry name" value="DUF2069"/>
    <property type="match status" value="1"/>
</dbReference>
<organism evidence="2 3">
    <name type="scientific">Luteimonas aestuarii</name>
    <dbReference type="NCBI Taxonomy" id="453837"/>
    <lineage>
        <taxon>Bacteria</taxon>
        <taxon>Pseudomonadati</taxon>
        <taxon>Pseudomonadota</taxon>
        <taxon>Gammaproteobacteria</taxon>
        <taxon>Lysobacterales</taxon>
        <taxon>Lysobacteraceae</taxon>
        <taxon>Luteimonas</taxon>
    </lineage>
</organism>
<dbReference type="Proteomes" id="UP000294796">
    <property type="component" value="Unassembled WGS sequence"/>
</dbReference>
<dbReference type="OrthoDB" id="5957486at2"/>
<evidence type="ECO:0000313" key="2">
    <source>
        <dbReference type="EMBL" id="TDK21756.1"/>
    </source>
</evidence>
<evidence type="ECO:0000313" key="3">
    <source>
        <dbReference type="Proteomes" id="UP000294796"/>
    </source>
</evidence>
<name>A0A4R5TRZ1_9GAMM</name>
<dbReference type="EMBL" id="SMTF01000015">
    <property type="protein sequence ID" value="TDK21756.1"/>
    <property type="molecule type" value="Genomic_DNA"/>
</dbReference>
<feature type="transmembrane region" description="Helical" evidence="1">
    <location>
        <begin position="33"/>
        <end position="52"/>
    </location>
</feature>
<sequence>MNRFPASRVVPGGALLAIAALYAWWFRDDAQRFAAWLVLVLPPLLLAPGVLLGGRLSRFWSGVLALLWFCHGVMEAWSEAATRLQAWGLIVLSLAVVFSVSWPALQSRMGGRRSDGKG</sequence>
<gene>
    <name evidence="2" type="ORF">E2F46_14550</name>
</gene>
<keyword evidence="1" id="KW-0472">Membrane</keyword>
<comment type="caution">
    <text evidence="2">The sequence shown here is derived from an EMBL/GenBank/DDBJ whole genome shotgun (WGS) entry which is preliminary data.</text>
</comment>
<feature type="transmembrane region" description="Helical" evidence="1">
    <location>
        <begin position="9"/>
        <end position="27"/>
    </location>
</feature>
<evidence type="ECO:0000256" key="1">
    <source>
        <dbReference type="SAM" id="Phobius"/>
    </source>
</evidence>
<reference evidence="2 3" key="1">
    <citation type="submission" date="2019-03" db="EMBL/GenBank/DDBJ databases">
        <title>Luteimonas zhaokaii sp.nov., isolated from the rectal contents of Plateau pika in Yushu, Qinghai Province, China.</title>
        <authorList>
            <person name="Zhang G."/>
        </authorList>
    </citation>
    <scope>NUCLEOTIDE SEQUENCE [LARGE SCALE GENOMIC DNA]</scope>
    <source>
        <strain evidence="2 3">B9</strain>
    </source>
</reference>
<accession>A0A4R5TRZ1</accession>
<keyword evidence="1" id="KW-0812">Transmembrane</keyword>
<dbReference type="AlphaFoldDB" id="A0A4R5TRZ1"/>
<feature type="transmembrane region" description="Helical" evidence="1">
    <location>
        <begin position="84"/>
        <end position="105"/>
    </location>
</feature>
<proteinExistence type="predicted"/>
<dbReference type="InterPro" id="IPR018643">
    <property type="entry name" value="DUF2069_membrane"/>
</dbReference>
<dbReference type="RefSeq" id="WP_133323311.1">
    <property type="nucleotide sequence ID" value="NZ_SMTF01000015.1"/>
</dbReference>
<keyword evidence="3" id="KW-1185">Reference proteome</keyword>
<keyword evidence="1" id="KW-1133">Transmembrane helix</keyword>
<protein>
    <submittedName>
        <fullName evidence="2">DUF2069 domain-containing protein</fullName>
    </submittedName>
</protein>